<dbReference type="GO" id="GO:0003723">
    <property type="term" value="F:RNA binding"/>
    <property type="evidence" value="ECO:0007669"/>
    <property type="project" value="InterPro"/>
</dbReference>
<evidence type="ECO:0000313" key="6">
    <source>
        <dbReference type="Proteomes" id="UP001247307"/>
    </source>
</evidence>
<evidence type="ECO:0000313" key="5">
    <source>
        <dbReference type="EMBL" id="MDR6891820.1"/>
    </source>
</evidence>
<evidence type="ECO:0000256" key="1">
    <source>
        <dbReference type="ARBA" id="ARBA00000073"/>
    </source>
</evidence>
<dbReference type="Proteomes" id="UP001247307">
    <property type="component" value="Unassembled WGS sequence"/>
</dbReference>
<dbReference type="PANTHER" id="PTHR21600:SF84">
    <property type="entry name" value="PSEUDOURIDINE SYNTHASE RSUA_RLUA-LIKE DOMAIN-CONTAINING PROTEIN"/>
    <property type="match status" value="1"/>
</dbReference>
<comment type="caution">
    <text evidence="5">The sequence shown here is derived from an EMBL/GenBank/DDBJ whole genome shotgun (WGS) entry which is preliminary data.</text>
</comment>
<dbReference type="InterPro" id="IPR020103">
    <property type="entry name" value="PsdUridine_synth_cat_dom_sf"/>
</dbReference>
<dbReference type="InterPro" id="IPR050188">
    <property type="entry name" value="RluA_PseudoU_synthase"/>
</dbReference>
<dbReference type="EMBL" id="JAVDUI010000001">
    <property type="protein sequence ID" value="MDR6891820.1"/>
    <property type="molecule type" value="Genomic_DNA"/>
</dbReference>
<dbReference type="AlphaFoldDB" id="A0AAE4C7X2"/>
<dbReference type="PANTHER" id="PTHR21600">
    <property type="entry name" value="MITOCHONDRIAL RNA PSEUDOURIDINE SYNTHASE"/>
    <property type="match status" value="1"/>
</dbReference>
<organism evidence="5 6">
    <name type="scientific">Falsarthrobacter nasiphocae</name>
    <dbReference type="NCBI Taxonomy" id="189863"/>
    <lineage>
        <taxon>Bacteria</taxon>
        <taxon>Bacillati</taxon>
        <taxon>Actinomycetota</taxon>
        <taxon>Actinomycetes</taxon>
        <taxon>Micrococcales</taxon>
        <taxon>Micrococcaceae</taxon>
        <taxon>Falsarthrobacter</taxon>
    </lineage>
</organism>
<proteinExistence type="predicted"/>
<dbReference type="RefSeq" id="WP_309850045.1">
    <property type="nucleotide sequence ID" value="NZ_BAAAIU010000044.1"/>
</dbReference>
<dbReference type="GO" id="GO:0009982">
    <property type="term" value="F:pseudouridine synthase activity"/>
    <property type="evidence" value="ECO:0007669"/>
    <property type="project" value="InterPro"/>
</dbReference>
<evidence type="ECO:0000259" key="4">
    <source>
        <dbReference type="Pfam" id="PF00849"/>
    </source>
</evidence>
<evidence type="ECO:0000256" key="2">
    <source>
        <dbReference type="ARBA" id="ARBA00031870"/>
    </source>
</evidence>
<accession>A0AAE4C7X2</accession>
<name>A0AAE4C7X2_9MICC</name>
<keyword evidence="5" id="KW-0413">Isomerase</keyword>
<gene>
    <name evidence="5" type="ORF">J2S35_000760</name>
</gene>
<dbReference type="Gene3D" id="3.30.2350.10">
    <property type="entry name" value="Pseudouridine synthase"/>
    <property type="match status" value="1"/>
</dbReference>
<protein>
    <recommendedName>
        <fullName evidence="2">RNA pseudouridylate synthase</fullName>
    </recommendedName>
    <alternativeName>
        <fullName evidence="3">RNA-uridine isomerase</fullName>
    </alternativeName>
</protein>
<dbReference type="GO" id="GO:0000455">
    <property type="term" value="P:enzyme-directed rRNA pseudouridine synthesis"/>
    <property type="evidence" value="ECO:0007669"/>
    <property type="project" value="TreeGrafter"/>
</dbReference>
<dbReference type="GO" id="GO:0140098">
    <property type="term" value="F:catalytic activity, acting on RNA"/>
    <property type="evidence" value="ECO:0007669"/>
    <property type="project" value="UniProtKB-ARBA"/>
</dbReference>
<reference evidence="5" key="1">
    <citation type="submission" date="2023-07" db="EMBL/GenBank/DDBJ databases">
        <title>Sequencing the genomes of 1000 actinobacteria strains.</title>
        <authorList>
            <person name="Klenk H.-P."/>
        </authorList>
    </citation>
    <scope>NUCLEOTIDE SEQUENCE</scope>
    <source>
        <strain evidence="5">DSM 13988</strain>
    </source>
</reference>
<feature type="domain" description="Pseudouridine synthase RsuA/RluA-like" evidence="4">
    <location>
        <begin position="98"/>
        <end position="250"/>
    </location>
</feature>
<sequence>MIQSPLPVKDGVNATRLRLPAEGPWETVLEYVLERFGHVDPESMRARFLAGEIVDSSGRAVTDTTPLGSVEAIWYYRSAPRETPIPFDVTVLHEDERLLVADKPPFLPTTPGGRFVQQSALVRLRRKHGLPELTPLHRLDRLTWGVVLFAKRAEDRGLYQRLFEERRIEKRYEAIAPHPGADIAEAVDGDGLHVRSRLLKARAHLRAYEEPGAPNAHTEIHREQPLDAATSLYRLTPHTGKTHQLRLHMAGVGLGIIGDPFYPDLLDEAPDDYARPLRLLARSVEFTDPVTGAQRRFESALRLDRPPEPCPRMME</sequence>
<evidence type="ECO:0000256" key="3">
    <source>
        <dbReference type="ARBA" id="ARBA00033164"/>
    </source>
</evidence>
<dbReference type="Pfam" id="PF00849">
    <property type="entry name" value="PseudoU_synth_2"/>
    <property type="match status" value="1"/>
</dbReference>
<dbReference type="InterPro" id="IPR006145">
    <property type="entry name" value="PsdUridine_synth_RsuA/RluA"/>
</dbReference>
<keyword evidence="6" id="KW-1185">Reference proteome</keyword>
<dbReference type="SUPFAM" id="SSF55120">
    <property type="entry name" value="Pseudouridine synthase"/>
    <property type="match status" value="1"/>
</dbReference>
<comment type="catalytic activity">
    <reaction evidence="1">
        <text>a uridine in RNA = a pseudouridine in RNA</text>
        <dbReference type="Rhea" id="RHEA:48348"/>
        <dbReference type="Rhea" id="RHEA-COMP:12068"/>
        <dbReference type="Rhea" id="RHEA-COMP:12069"/>
        <dbReference type="ChEBI" id="CHEBI:65314"/>
        <dbReference type="ChEBI" id="CHEBI:65315"/>
    </reaction>
</comment>